<feature type="transmembrane region" description="Helical" evidence="2">
    <location>
        <begin position="292"/>
        <end position="313"/>
    </location>
</feature>
<feature type="signal peptide" evidence="3">
    <location>
        <begin position="1"/>
        <end position="23"/>
    </location>
</feature>
<organism evidence="4 5">
    <name type="scientific">Xylaria bambusicola</name>
    <dbReference type="NCBI Taxonomy" id="326684"/>
    <lineage>
        <taxon>Eukaryota</taxon>
        <taxon>Fungi</taxon>
        <taxon>Dikarya</taxon>
        <taxon>Ascomycota</taxon>
        <taxon>Pezizomycotina</taxon>
        <taxon>Sordariomycetes</taxon>
        <taxon>Xylariomycetidae</taxon>
        <taxon>Xylariales</taxon>
        <taxon>Xylariaceae</taxon>
        <taxon>Xylaria</taxon>
    </lineage>
</organism>
<name>A0AAN7ZB37_9PEZI</name>
<evidence type="ECO:0000313" key="5">
    <source>
        <dbReference type="Proteomes" id="UP001305414"/>
    </source>
</evidence>
<feature type="compositionally biased region" description="Basic and acidic residues" evidence="1">
    <location>
        <begin position="355"/>
        <end position="365"/>
    </location>
</feature>
<feature type="region of interest" description="Disordered" evidence="1">
    <location>
        <begin position="354"/>
        <end position="393"/>
    </location>
</feature>
<feature type="compositionally biased region" description="Low complexity" evidence="1">
    <location>
        <begin position="31"/>
        <end position="52"/>
    </location>
</feature>
<feature type="compositionally biased region" description="Gly residues" evidence="1">
    <location>
        <begin position="53"/>
        <end position="63"/>
    </location>
</feature>
<evidence type="ECO:0008006" key="6">
    <source>
        <dbReference type="Google" id="ProtNLM"/>
    </source>
</evidence>
<feature type="chain" id="PRO_5042973871" description="Hemerythrin-like domain-containing protein" evidence="3">
    <location>
        <begin position="24"/>
        <end position="531"/>
    </location>
</feature>
<keyword evidence="5" id="KW-1185">Reference proteome</keyword>
<sequence length="531" mass="57678">MYIYVDLLLLAILTVTMVSLTKSKRGGERGLLSLRSSSSRTTSSSGSRQASGSGSGHKPGGQDGRTKKESTVVKPWANQPWPLIETLSMTQNITHPALHIANEITLIHNAMIRGLNSIYLQHYHVRQTQDIADLLFLTQSWSTWLLDHHQLKENIMLPGFEAALGVQAGTLTMSSTPNPPAVFMGSDMATSTKGKDKVSYGEEEEDTISFLLHRVYAYASATHKDPQAYNATTLEGLLFSLGQILVPHLTRQVRLLASMREMCLSSPIKKKEDDIPGPLPLPVAKIPKTMKMPAFISSVYITSYITLVIHVFNSIGADKYIVIIFPCVLAADGIVIFIPVCNYLATTATSSITSPEDKQQSHEHAQTTNSNGNDNDGDNKHASNDYPGAKNLDTIDRDAKDRLARARALLEADGRANKLTKVYAAVDAQAAVAIDHYVIPPMIVRLRDSTIMTSYSTSHSRTGSRSMGLGTGTGPGAGGGVGGGNKGDWPRLSVPAVHAIADKLSPRHEGAWRFLPCDVWGRPRELPFLGD</sequence>
<evidence type="ECO:0000313" key="4">
    <source>
        <dbReference type="EMBL" id="KAK5632243.1"/>
    </source>
</evidence>
<evidence type="ECO:0000256" key="3">
    <source>
        <dbReference type="SAM" id="SignalP"/>
    </source>
</evidence>
<evidence type="ECO:0000256" key="1">
    <source>
        <dbReference type="SAM" id="MobiDB-lite"/>
    </source>
</evidence>
<keyword evidence="2" id="KW-1133">Transmembrane helix</keyword>
<dbReference type="Proteomes" id="UP001305414">
    <property type="component" value="Unassembled WGS sequence"/>
</dbReference>
<keyword evidence="2" id="KW-0472">Membrane</keyword>
<accession>A0AAN7ZB37</accession>
<proteinExistence type="predicted"/>
<comment type="caution">
    <text evidence="4">The sequence shown here is derived from an EMBL/GenBank/DDBJ whole genome shotgun (WGS) entry which is preliminary data.</text>
</comment>
<keyword evidence="2" id="KW-0812">Transmembrane</keyword>
<dbReference type="AlphaFoldDB" id="A0AAN7ZB37"/>
<feature type="transmembrane region" description="Helical" evidence="2">
    <location>
        <begin position="320"/>
        <end position="345"/>
    </location>
</feature>
<protein>
    <recommendedName>
        <fullName evidence="6">Hemerythrin-like domain-containing protein</fullName>
    </recommendedName>
</protein>
<evidence type="ECO:0000256" key="2">
    <source>
        <dbReference type="SAM" id="Phobius"/>
    </source>
</evidence>
<dbReference type="EMBL" id="JAWHQM010000023">
    <property type="protein sequence ID" value="KAK5632243.1"/>
    <property type="molecule type" value="Genomic_DNA"/>
</dbReference>
<keyword evidence="3" id="KW-0732">Signal</keyword>
<feature type="region of interest" description="Disordered" evidence="1">
    <location>
        <begin position="31"/>
        <end position="72"/>
    </location>
</feature>
<gene>
    <name evidence="4" type="ORF">RRF57_007957</name>
</gene>
<reference evidence="4 5" key="1">
    <citation type="submission" date="2023-10" db="EMBL/GenBank/DDBJ databases">
        <title>Draft genome sequence of Xylaria bambusicola isolate GMP-LS, the root and basal stem rot pathogen of sugarcane in Indonesia.</title>
        <authorList>
            <person name="Selvaraj P."/>
            <person name="Muralishankar V."/>
            <person name="Muruganantham S."/>
            <person name="Sp S."/>
            <person name="Haryani S."/>
            <person name="Lau K.J.X."/>
            <person name="Naqvi N.I."/>
        </authorList>
    </citation>
    <scope>NUCLEOTIDE SEQUENCE [LARGE SCALE GENOMIC DNA]</scope>
    <source>
        <strain evidence="4">GMP-LS</strain>
    </source>
</reference>